<evidence type="ECO:0000313" key="1">
    <source>
        <dbReference type="EMBL" id="ANA87249.1"/>
    </source>
</evidence>
<accession>A0A160DGT7</accession>
<organism evidence="1 2">
    <name type="scientific">Gordonia phage PatrickStar</name>
    <dbReference type="NCBI Taxonomy" id="1838076"/>
    <lineage>
        <taxon>Viruses</taxon>
        <taxon>Duplodnaviria</taxon>
        <taxon>Heunggongvirae</taxon>
        <taxon>Uroviricota</taxon>
        <taxon>Caudoviricetes</taxon>
        <taxon>Orchidvirus</taxon>
        <taxon>Orchidvirus orchid</taxon>
    </lineage>
</organism>
<dbReference type="EMBL" id="KU998252">
    <property type="protein sequence ID" value="ANA87249.1"/>
    <property type="molecule type" value="Genomic_DNA"/>
</dbReference>
<reference evidence="1 2" key="1">
    <citation type="submission" date="2016-03" db="EMBL/GenBank/DDBJ databases">
        <authorList>
            <person name="Rimple P."/>
            <person name="Montgomery M.T."/>
            <person name="Guerrero C.A."/>
            <person name="Mavrich T.N."/>
            <person name="Pope W.H."/>
            <person name="Garlena R.A."/>
            <person name="Russell D.A."/>
            <person name="Jacobs-Sera D."/>
            <person name="Hendrix R.W."/>
            <person name="Hatfull G.F."/>
        </authorList>
    </citation>
    <scope>NUCLEOTIDE SEQUENCE [LARGE SCALE GENOMIC DNA]</scope>
</reference>
<dbReference type="Gene3D" id="3.15.30.10">
    <property type="entry name" value="putative capsid protein of prophage domain like"/>
    <property type="match status" value="1"/>
</dbReference>
<dbReference type="GO" id="GO:0019028">
    <property type="term" value="C:viral capsid"/>
    <property type="evidence" value="ECO:0007669"/>
    <property type="project" value="UniProtKB-KW"/>
</dbReference>
<dbReference type="Proteomes" id="UP000229511">
    <property type="component" value="Genome"/>
</dbReference>
<sequence length="431" mass="47622">MSNVYTDFQPLGVAWNGAGKGAGSGGGSQVFTNPAAGAFSKPDPMLEGMGINQYAAGASLGQLVAQEQHIGLIRELTPPEAHTGLSIAPWLEVDSDDVVIDFINSTGSGLAPARAEDAESELFQFTEDITGQMRASVVDWAIKNAYTASDVTRYRQMRDAAAFLEGAGAGLPLYIRSIIDGFATKMDRDTERRKLWLDNRIEWLIWQAIVTGVIEYVDGKISWKVDFKRPTGQKNQAPASGAYNSGNAANMDPIGDVLKIVEWMWENKGVRIDKAWCSRKFLNTIYLSQKFIPRTGFAPAAGVDPRYVMEGWGPQAAIDILQRETGVTFYTNDNVFRARNQATGEIENIRYLPQNKVVFLPSDETIQLVDNTDIGFSKTLTSPHPMGDFTPGFYSWEQQETDPWQHVVGSGVKAFPVFPHMDKTFDWNVTL</sequence>
<protein>
    <submittedName>
        <fullName evidence="1">Major capsid protein</fullName>
    </submittedName>
</protein>
<name>A0A160DGT7_9CAUD</name>
<evidence type="ECO:0000313" key="2">
    <source>
        <dbReference type="Proteomes" id="UP000229511"/>
    </source>
</evidence>
<proteinExistence type="predicted"/>
<gene>
    <name evidence="1" type="primary">15</name>
    <name evidence="1" type="ORF">PBI_PATRICKSTAR_15</name>
</gene>